<dbReference type="AlphaFoldDB" id="A9IYV6"/>
<dbReference type="GO" id="GO:0003735">
    <property type="term" value="F:structural constituent of ribosome"/>
    <property type="evidence" value="ECO:0007669"/>
    <property type="project" value="InterPro"/>
</dbReference>
<evidence type="ECO:0000313" key="8">
    <source>
        <dbReference type="Proteomes" id="UP000001592"/>
    </source>
</evidence>
<evidence type="ECO:0000256" key="2">
    <source>
        <dbReference type="ARBA" id="ARBA00022980"/>
    </source>
</evidence>
<comment type="similarity">
    <text evidence="1">Belongs to the bacterial ribosomal protein bL32 family.</text>
</comment>
<dbReference type="HOGENOM" id="CLU_2056759_0_0_5"/>
<keyword evidence="6" id="KW-0812">Transmembrane</keyword>
<sequence>MRRLADALKALAYIEDKNSGELRCPHAIDLKTGMYRGRSVLVVKTLAFYLSFEKCAMRRLADALKALAYIEDKNSGELRCPHAIDLKTGMYRGRSVLVVKTLAFYLSFRSAACAVRLML</sequence>
<name>A9IYV6_BART1</name>
<dbReference type="InterPro" id="IPR002677">
    <property type="entry name" value="Ribosomal_bL32"/>
</dbReference>
<dbReference type="EMBL" id="AM260525">
    <property type="protein sequence ID" value="CAK02432.1"/>
    <property type="molecule type" value="Genomic_DNA"/>
</dbReference>
<reference evidence="7 8" key="1">
    <citation type="journal article" date="2007" name="Nat. Genet.">
        <title>Genomic analysis of Bartonella identifies type IV secretion systems as host adaptability factors.</title>
        <authorList>
            <person name="Saenz H.L."/>
            <person name="Engel P."/>
            <person name="Stoeckli M.C."/>
            <person name="Lanz C."/>
            <person name="Raddatz G."/>
            <person name="Vayssier-Taussat M."/>
            <person name="Birtles R."/>
            <person name="Schuster S.C."/>
            <person name="Dehio C."/>
        </authorList>
    </citation>
    <scope>NUCLEOTIDE SEQUENCE [LARGE SCALE GENOMIC DNA]</scope>
    <source>
        <strain evidence="8">DSM 28219 / CCUG 45778 / CIP 105476 / IBS 506</strain>
    </source>
</reference>
<proteinExistence type="inferred from homology"/>
<dbReference type="NCBIfam" id="TIGR01031">
    <property type="entry name" value="rpmF_bact"/>
    <property type="match status" value="2"/>
</dbReference>
<evidence type="ECO:0000256" key="1">
    <source>
        <dbReference type="ARBA" id="ARBA00008560"/>
    </source>
</evidence>
<dbReference type="InterPro" id="IPR044957">
    <property type="entry name" value="Ribosomal_bL32_bact"/>
</dbReference>
<keyword evidence="3" id="KW-0687">Ribonucleoprotein</keyword>
<evidence type="ECO:0000256" key="6">
    <source>
        <dbReference type="SAM" id="Phobius"/>
    </source>
</evidence>
<dbReference type="InterPro" id="IPR011332">
    <property type="entry name" value="Ribosomal_zn-bd"/>
</dbReference>
<feature type="transmembrane region" description="Helical" evidence="6">
    <location>
        <begin position="97"/>
        <end position="118"/>
    </location>
</feature>
<dbReference type="eggNOG" id="COG0333">
    <property type="taxonomic scope" value="Bacteria"/>
</dbReference>
<keyword evidence="6" id="KW-1133">Transmembrane helix</keyword>
<evidence type="ECO:0000256" key="4">
    <source>
        <dbReference type="ARBA" id="ARBA00035178"/>
    </source>
</evidence>
<dbReference type="PANTHER" id="PTHR35534:SF1">
    <property type="entry name" value="LARGE RIBOSOMAL SUBUNIT PROTEIN BL32"/>
    <property type="match status" value="1"/>
</dbReference>
<organism evidence="7 8">
    <name type="scientific">Bartonella tribocorum (strain DSM 28219 / CCUG 45778 / CIP 105476 / IBS 506)</name>
    <dbReference type="NCBI Taxonomy" id="382640"/>
    <lineage>
        <taxon>Bacteria</taxon>
        <taxon>Pseudomonadati</taxon>
        <taxon>Pseudomonadota</taxon>
        <taxon>Alphaproteobacteria</taxon>
        <taxon>Hyphomicrobiales</taxon>
        <taxon>Bartonellaceae</taxon>
        <taxon>Bartonella</taxon>
    </lineage>
</organism>
<dbReference type="PANTHER" id="PTHR35534">
    <property type="entry name" value="50S RIBOSOMAL PROTEIN L32"/>
    <property type="match status" value="1"/>
</dbReference>
<evidence type="ECO:0000313" key="7">
    <source>
        <dbReference type="EMBL" id="CAK02432.1"/>
    </source>
</evidence>
<dbReference type="GO" id="GO:0015934">
    <property type="term" value="C:large ribosomal subunit"/>
    <property type="evidence" value="ECO:0007669"/>
    <property type="project" value="InterPro"/>
</dbReference>
<keyword evidence="2 7" id="KW-0689">Ribosomal protein</keyword>
<dbReference type="GO" id="GO:0006412">
    <property type="term" value="P:translation"/>
    <property type="evidence" value="ECO:0007669"/>
    <property type="project" value="InterPro"/>
</dbReference>
<evidence type="ECO:0000256" key="5">
    <source>
        <dbReference type="ARBA" id="ARBA00035491"/>
    </source>
</evidence>
<gene>
    <name evidence="7" type="primary">rpmF2</name>
    <name evidence="7" type="ordered locus">BT_2449</name>
</gene>
<dbReference type="SUPFAM" id="SSF57829">
    <property type="entry name" value="Zn-binding ribosomal proteins"/>
    <property type="match status" value="2"/>
</dbReference>
<dbReference type="KEGG" id="btr:BT_2449"/>
<accession>A9IYV6</accession>
<evidence type="ECO:0000256" key="3">
    <source>
        <dbReference type="ARBA" id="ARBA00023274"/>
    </source>
</evidence>
<keyword evidence="8" id="KW-1185">Reference proteome</keyword>
<protein>
    <recommendedName>
        <fullName evidence="4">Large ribosomal subunit protein bL32</fullName>
    </recommendedName>
    <alternativeName>
        <fullName evidence="5">50S ribosomal protein L32</fullName>
    </alternativeName>
</protein>
<dbReference type="Pfam" id="PF01783">
    <property type="entry name" value="Ribosomal_L32p"/>
    <property type="match status" value="2"/>
</dbReference>
<keyword evidence="6" id="KW-0472">Membrane</keyword>
<dbReference type="Proteomes" id="UP000001592">
    <property type="component" value="Chromosome"/>
</dbReference>